<keyword evidence="9" id="KW-1133">Transmembrane helix</keyword>
<evidence type="ECO:0000256" key="6">
    <source>
        <dbReference type="ARBA" id="ARBA00022840"/>
    </source>
</evidence>
<dbReference type="PROSITE" id="PS00107">
    <property type="entry name" value="PROTEIN_KINASE_ATP"/>
    <property type="match status" value="1"/>
</dbReference>
<dbReference type="PANTHER" id="PTHR43289">
    <property type="entry name" value="MITOGEN-ACTIVATED PROTEIN KINASE KINASE KINASE 20-RELATED"/>
    <property type="match status" value="1"/>
</dbReference>
<evidence type="ECO:0000256" key="2">
    <source>
        <dbReference type="ARBA" id="ARBA00022527"/>
    </source>
</evidence>
<evidence type="ECO:0000256" key="4">
    <source>
        <dbReference type="ARBA" id="ARBA00022741"/>
    </source>
</evidence>
<keyword evidence="9" id="KW-0472">Membrane</keyword>
<dbReference type="InterPro" id="IPR011009">
    <property type="entry name" value="Kinase-like_dom_sf"/>
</dbReference>
<protein>
    <recommendedName>
        <fullName evidence="1">non-specific serine/threonine protein kinase</fullName>
        <ecNumber evidence="1">2.7.11.1</ecNumber>
    </recommendedName>
</protein>
<dbReference type="FunFam" id="3.30.200.20:FF:000348">
    <property type="entry name" value="Serine/threonine protein kinase"/>
    <property type="match status" value="1"/>
</dbReference>
<keyword evidence="12" id="KW-1185">Reference proteome</keyword>
<comment type="caution">
    <text evidence="11">The sequence shown here is derived from an EMBL/GenBank/DDBJ whole genome shotgun (WGS) entry which is preliminary data.</text>
</comment>
<evidence type="ECO:0000256" key="3">
    <source>
        <dbReference type="ARBA" id="ARBA00022679"/>
    </source>
</evidence>
<dbReference type="Gene3D" id="1.10.510.10">
    <property type="entry name" value="Transferase(Phosphotransferase) domain 1"/>
    <property type="match status" value="1"/>
</dbReference>
<keyword evidence="6 7" id="KW-0067">ATP-binding</keyword>
<dbReference type="Proteomes" id="UP000320338">
    <property type="component" value="Unassembled WGS sequence"/>
</dbReference>
<dbReference type="EC" id="2.7.11.1" evidence="1"/>
<evidence type="ECO:0000313" key="12">
    <source>
        <dbReference type="Proteomes" id="UP000320338"/>
    </source>
</evidence>
<dbReference type="Gene3D" id="3.30.200.20">
    <property type="entry name" value="Phosphorylase Kinase, domain 1"/>
    <property type="match status" value="1"/>
</dbReference>
<keyword evidence="9" id="KW-0812">Transmembrane</keyword>
<evidence type="ECO:0000256" key="8">
    <source>
        <dbReference type="SAM" id="MobiDB-lite"/>
    </source>
</evidence>
<dbReference type="InterPro" id="IPR017441">
    <property type="entry name" value="Protein_kinase_ATP_BS"/>
</dbReference>
<sequence length="543" mass="56190">MEQFGPYRLEELVGRGGMGEVYRAHDTRRDRTVALKRLPAHLAEDPDFRARFRKEAAIASRLTEPHIVPIHDFGEIDGRLFLDMRLVTGRDLADVLATDGPLPAARAVPIVAQVASALDAAHASGLLHRDVKPANVLLTGDFAYLADFGVARAVDGSRDSALTATGATVGTLGYMAPERFLGDRVDHRADVYALACVLFELLTGQPPFAGASGPALMHAHLSAEPPVPSRSVPGVPPALDAVVARGMAKDPDRRHRTAGELAAAATHALTGTPPQAPARQVAAPVTRMHPGGTGAPTPPPSWPPAPAADRTRLGPPAGTGFGPAPHVAHPYAHGAPAPAPYGPGPHGGAPRGGARRRGPLVAVAAAVLAALVVTAVVLWPRPAATTTAATPTVPSAGGVTAGTTAGPVAAGGLLGRLEPAGFYAETCEDQPLTDGATEQIRCTTTDTAVPAVVFQQFADVPTYAESLATVDRNTSGEDEDCAIGGDASVEYAGYDLVCGTTTLEDGTSVYVVAWGTRSSLMQGFVAGQDPDDVYTWWLTNTPF</sequence>
<feature type="compositionally biased region" description="Low complexity" evidence="8">
    <location>
        <begin position="314"/>
        <end position="336"/>
    </location>
</feature>
<feature type="compositionally biased region" description="Pro residues" evidence="8">
    <location>
        <begin position="296"/>
        <end position="306"/>
    </location>
</feature>
<evidence type="ECO:0000256" key="5">
    <source>
        <dbReference type="ARBA" id="ARBA00022777"/>
    </source>
</evidence>
<feature type="domain" description="Protein kinase" evidence="10">
    <location>
        <begin position="7"/>
        <end position="270"/>
    </location>
</feature>
<dbReference type="PROSITE" id="PS50011">
    <property type="entry name" value="PROTEIN_KINASE_DOM"/>
    <property type="match status" value="1"/>
</dbReference>
<reference evidence="11 12" key="1">
    <citation type="submission" date="2019-06" db="EMBL/GenBank/DDBJ databases">
        <title>Whole genome shotgun sequence of Pseudonocardia hydrocarbonoxydans NBRC 14498.</title>
        <authorList>
            <person name="Hosoyama A."/>
            <person name="Uohara A."/>
            <person name="Ohji S."/>
            <person name="Ichikawa N."/>
        </authorList>
    </citation>
    <scope>NUCLEOTIDE SEQUENCE [LARGE SCALE GENOMIC DNA]</scope>
    <source>
        <strain evidence="11 12">NBRC 14498</strain>
    </source>
</reference>
<organism evidence="11 12">
    <name type="scientific">Pseudonocardia hydrocarbonoxydans</name>
    <dbReference type="NCBI Taxonomy" id="76726"/>
    <lineage>
        <taxon>Bacteria</taxon>
        <taxon>Bacillati</taxon>
        <taxon>Actinomycetota</taxon>
        <taxon>Actinomycetes</taxon>
        <taxon>Pseudonocardiales</taxon>
        <taxon>Pseudonocardiaceae</taxon>
        <taxon>Pseudonocardia</taxon>
    </lineage>
</organism>
<evidence type="ECO:0000256" key="1">
    <source>
        <dbReference type="ARBA" id="ARBA00012513"/>
    </source>
</evidence>
<evidence type="ECO:0000259" key="10">
    <source>
        <dbReference type="PROSITE" id="PS50011"/>
    </source>
</evidence>
<feature type="transmembrane region" description="Helical" evidence="9">
    <location>
        <begin position="360"/>
        <end position="379"/>
    </location>
</feature>
<gene>
    <name evidence="11" type="ORF">PHY01_08080</name>
</gene>
<keyword evidence="2" id="KW-0723">Serine/threonine-protein kinase</keyword>
<dbReference type="Pfam" id="PF00069">
    <property type="entry name" value="Pkinase"/>
    <property type="match status" value="1"/>
</dbReference>
<evidence type="ECO:0000256" key="7">
    <source>
        <dbReference type="PROSITE-ProRule" id="PRU10141"/>
    </source>
</evidence>
<evidence type="ECO:0000313" key="11">
    <source>
        <dbReference type="EMBL" id="GEC18525.1"/>
    </source>
</evidence>
<dbReference type="GO" id="GO:0004674">
    <property type="term" value="F:protein serine/threonine kinase activity"/>
    <property type="evidence" value="ECO:0007669"/>
    <property type="project" value="UniProtKB-KW"/>
</dbReference>
<dbReference type="OrthoDB" id="9762169at2"/>
<dbReference type="AlphaFoldDB" id="A0A4Y3WIG0"/>
<dbReference type="FunFam" id="1.10.510.10:FF:000021">
    <property type="entry name" value="Serine/threonine protein kinase"/>
    <property type="match status" value="1"/>
</dbReference>
<keyword evidence="3" id="KW-0808">Transferase</keyword>
<feature type="region of interest" description="Disordered" evidence="8">
    <location>
        <begin position="286"/>
        <end position="355"/>
    </location>
</feature>
<feature type="binding site" evidence="7">
    <location>
        <position position="36"/>
    </location>
    <ligand>
        <name>ATP</name>
        <dbReference type="ChEBI" id="CHEBI:30616"/>
    </ligand>
</feature>
<proteinExistence type="predicted"/>
<keyword evidence="5" id="KW-0418">Kinase</keyword>
<dbReference type="SMART" id="SM00220">
    <property type="entry name" value="S_TKc"/>
    <property type="match status" value="1"/>
</dbReference>
<dbReference type="GO" id="GO:0005524">
    <property type="term" value="F:ATP binding"/>
    <property type="evidence" value="ECO:0007669"/>
    <property type="project" value="UniProtKB-UniRule"/>
</dbReference>
<name>A0A4Y3WIG0_9PSEU</name>
<dbReference type="CDD" id="cd14014">
    <property type="entry name" value="STKc_PknB_like"/>
    <property type="match status" value="1"/>
</dbReference>
<dbReference type="EMBL" id="BJNG01000006">
    <property type="protein sequence ID" value="GEC18525.1"/>
    <property type="molecule type" value="Genomic_DNA"/>
</dbReference>
<dbReference type="PROSITE" id="PS00108">
    <property type="entry name" value="PROTEIN_KINASE_ST"/>
    <property type="match status" value="1"/>
</dbReference>
<dbReference type="InterPro" id="IPR008271">
    <property type="entry name" value="Ser/Thr_kinase_AS"/>
</dbReference>
<dbReference type="PANTHER" id="PTHR43289:SF6">
    <property type="entry name" value="SERINE_THREONINE-PROTEIN KINASE NEKL-3"/>
    <property type="match status" value="1"/>
</dbReference>
<dbReference type="SUPFAM" id="SSF56112">
    <property type="entry name" value="Protein kinase-like (PK-like)"/>
    <property type="match status" value="1"/>
</dbReference>
<evidence type="ECO:0000256" key="9">
    <source>
        <dbReference type="SAM" id="Phobius"/>
    </source>
</evidence>
<keyword evidence="4 7" id="KW-0547">Nucleotide-binding</keyword>
<dbReference type="InterPro" id="IPR000719">
    <property type="entry name" value="Prot_kinase_dom"/>
</dbReference>
<accession>A0A4Y3WIG0</accession>
<dbReference type="RefSeq" id="WP_141277153.1">
    <property type="nucleotide sequence ID" value="NZ_BJNG01000006.1"/>
</dbReference>